<protein>
    <submittedName>
        <fullName evidence="2">Uncharacterized protein</fullName>
    </submittedName>
</protein>
<keyword evidence="1" id="KW-0812">Transmembrane</keyword>
<dbReference type="EnsemblPlants" id="AET7Gv20001900.1">
    <property type="protein sequence ID" value="AET7Gv20001900.1"/>
    <property type="gene ID" value="AET7Gv20001900"/>
</dbReference>
<evidence type="ECO:0000313" key="2">
    <source>
        <dbReference type="EnsemblPlants" id="AET7Gv20001900.1"/>
    </source>
</evidence>
<sequence length="91" mass="9823">MSFDSFFCLLTGFFKTVWVFLFYILFITASIIIAEAVHTRNLGPMIRGLATHDSGKHLVLHCALPAASSASTAPPLAASARPSWLCSCTTC</sequence>
<reference evidence="3" key="1">
    <citation type="journal article" date="2014" name="Science">
        <title>Ancient hybridizations among the ancestral genomes of bread wheat.</title>
        <authorList>
            <consortium name="International Wheat Genome Sequencing Consortium,"/>
            <person name="Marcussen T."/>
            <person name="Sandve S.R."/>
            <person name="Heier L."/>
            <person name="Spannagl M."/>
            <person name="Pfeifer M."/>
            <person name="Jakobsen K.S."/>
            <person name="Wulff B.B."/>
            <person name="Steuernagel B."/>
            <person name="Mayer K.F."/>
            <person name="Olsen O.A."/>
        </authorList>
    </citation>
    <scope>NUCLEOTIDE SEQUENCE [LARGE SCALE GENOMIC DNA]</scope>
    <source>
        <strain evidence="3">cv. AL8/78</strain>
    </source>
</reference>
<reference evidence="2" key="5">
    <citation type="journal article" date="2021" name="G3 (Bethesda)">
        <title>Aegilops tauschii genome assembly Aet v5.0 features greater sequence contiguity and improved annotation.</title>
        <authorList>
            <person name="Wang L."/>
            <person name="Zhu T."/>
            <person name="Rodriguez J.C."/>
            <person name="Deal K.R."/>
            <person name="Dubcovsky J."/>
            <person name="McGuire P.E."/>
            <person name="Lux T."/>
            <person name="Spannagl M."/>
            <person name="Mayer K.F.X."/>
            <person name="Baldrich P."/>
            <person name="Meyers B.C."/>
            <person name="Huo N."/>
            <person name="Gu Y.Q."/>
            <person name="Zhou H."/>
            <person name="Devos K.M."/>
            <person name="Bennetzen J.L."/>
            <person name="Unver T."/>
            <person name="Budak H."/>
            <person name="Gulick P.J."/>
            <person name="Galiba G."/>
            <person name="Kalapos B."/>
            <person name="Nelson D.R."/>
            <person name="Li P."/>
            <person name="You F.M."/>
            <person name="Luo M.C."/>
            <person name="Dvorak J."/>
        </authorList>
    </citation>
    <scope>NUCLEOTIDE SEQUENCE [LARGE SCALE GENOMIC DNA]</scope>
    <source>
        <strain evidence="2">cv. AL8/78</strain>
    </source>
</reference>
<reference evidence="2" key="3">
    <citation type="journal article" date="2017" name="Nature">
        <title>Genome sequence of the progenitor of the wheat D genome Aegilops tauschii.</title>
        <authorList>
            <person name="Luo M.C."/>
            <person name="Gu Y.Q."/>
            <person name="Puiu D."/>
            <person name="Wang H."/>
            <person name="Twardziok S.O."/>
            <person name="Deal K.R."/>
            <person name="Huo N."/>
            <person name="Zhu T."/>
            <person name="Wang L."/>
            <person name="Wang Y."/>
            <person name="McGuire P.E."/>
            <person name="Liu S."/>
            <person name="Long H."/>
            <person name="Ramasamy R.K."/>
            <person name="Rodriguez J.C."/>
            <person name="Van S.L."/>
            <person name="Yuan L."/>
            <person name="Wang Z."/>
            <person name="Xia Z."/>
            <person name="Xiao L."/>
            <person name="Anderson O.D."/>
            <person name="Ouyang S."/>
            <person name="Liang Y."/>
            <person name="Zimin A.V."/>
            <person name="Pertea G."/>
            <person name="Qi P."/>
            <person name="Bennetzen J.L."/>
            <person name="Dai X."/>
            <person name="Dawson M.W."/>
            <person name="Muller H.G."/>
            <person name="Kugler K."/>
            <person name="Rivarola-Duarte L."/>
            <person name="Spannagl M."/>
            <person name="Mayer K.F.X."/>
            <person name="Lu F.H."/>
            <person name="Bevan M.W."/>
            <person name="Leroy P."/>
            <person name="Li P."/>
            <person name="You F.M."/>
            <person name="Sun Q."/>
            <person name="Liu Z."/>
            <person name="Lyons E."/>
            <person name="Wicker T."/>
            <person name="Salzberg S.L."/>
            <person name="Devos K.M."/>
            <person name="Dvorak J."/>
        </authorList>
    </citation>
    <scope>NUCLEOTIDE SEQUENCE [LARGE SCALE GENOMIC DNA]</scope>
    <source>
        <strain evidence="2">cv. AL8/78</strain>
    </source>
</reference>
<keyword evidence="1" id="KW-0472">Membrane</keyword>
<dbReference type="PANTHER" id="PTHR37891">
    <property type="entry name" value="OS06G0113900 PROTEIN"/>
    <property type="match status" value="1"/>
</dbReference>
<feature type="transmembrane region" description="Helical" evidence="1">
    <location>
        <begin position="20"/>
        <end position="37"/>
    </location>
</feature>
<dbReference type="STRING" id="200361.A0A453Q931"/>
<dbReference type="Gramene" id="AET7Gv20001900.1">
    <property type="protein sequence ID" value="AET7Gv20001900.1"/>
    <property type="gene ID" value="AET7Gv20001900"/>
</dbReference>
<evidence type="ECO:0000313" key="3">
    <source>
        <dbReference type="Proteomes" id="UP000015105"/>
    </source>
</evidence>
<proteinExistence type="predicted"/>
<dbReference type="AlphaFoldDB" id="A0A453Q931"/>
<reference evidence="3" key="2">
    <citation type="journal article" date="2017" name="Nat. Plants">
        <title>The Aegilops tauschii genome reveals multiple impacts of transposons.</title>
        <authorList>
            <person name="Zhao G."/>
            <person name="Zou C."/>
            <person name="Li K."/>
            <person name="Wang K."/>
            <person name="Li T."/>
            <person name="Gao L."/>
            <person name="Zhang X."/>
            <person name="Wang H."/>
            <person name="Yang Z."/>
            <person name="Liu X."/>
            <person name="Jiang W."/>
            <person name="Mao L."/>
            <person name="Kong X."/>
            <person name="Jiao Y."/>
            <person name="Jia J."/>
        </authorList>
    </citation>
    <scope>NUCLEOTIDE SEQUENCE [LARGE SCALE GENOMIC DNA]</scope>
    <source>
        <strain evidence="3">cv. AL8/78</strain>
    </source>
</reference>
<organism evidence="2 3">
    <name type="scientific">Aegilops tauschii subsp. strangulata</name>
    <name type="common">Goatgrass</name>
    <dbReference type="NCBI Taxonomy" id="200361"/>
    <lineage>
        <taxon>Eukaryota</taxon>
        <taxon>Viridiplantae</taxon>
        <taxon>Streptophyta</taxon>
        <taxon>Embryophyta</taxon>
        <taxon>Tracheophyta</taxon>
        <taxon>Spermatophyta</taxon>
        <taxon>Magnoliopsida</taxon>
        <taxon>Liliopsida</taxon>
        <taxon>Poales</taxon>
        <taxon>Poaceae</taxon>
        <taxon>BOP clade</taxon>
        <taxon>Pooideae</taxon>
        <taxon>Triticodae</taxon>
        <taxon>Triticeae</taxon>
        <taxon>Triticinae</taxon>
        <taxon>Aegilops</taxon>
    </lineage>
</organism>
<dbReference type="Proteomes" id="UP000015105">
    <property type="component" value="Chromosome 7D"/>
</dbReference>
<keyword evidence="3" id="KW-1185">Reference proteome</keyword>
<reference evidence="2" key="4">
    <citation type="submission" date="2019-03" db="UniProtKB">
        <authorList>
            <consortium name="EnsemblPlants"/>
        </authorList>
    </citation>
    <scope>IDENTIFICATION</scope>
</reference>
<keyword evidence="1" id="KW-1133">Transmembrane helix</keyword>
<evidence type="ECO:0000256" key="1">
    <source>
        <dbReference type="SAM" id="Phobius"/>
    </source>
</evidence>
<accession>A0A453Q931</accession>
<name>A0A453Q931_AEGTS</name>
<dbReference type="PANTHER" id="PTHR37891:SF1">
    <property type="entry name" value="OS06G0113900 PROTEIN"/>
    <property type="match status" value="1"/>
</dbReference>